<proteinExistence type="predicted"/>
<evidence type="ECO:0000313" key="2">
    <source>
        <dbReference type="Proteomes" id="UP000055024"/>
    </source>
</evidence>
<dbReference type="EMBL" id="JYDP01000111">
    <property type="protein sequence ID" value="KRZ06888.1"/>
    <property type="molecule type" value="Genomic_DNA"/>
</dbReference>
<comment type="caution">
    <text evidence="1">The sequence shown here is derived from an EMBL/GenBank/DDBJ whole genome shotgun (WGS) entry which is preliminary data.</text>
</comment>
<evidence type="ECO:0000313" key="1">
    <source>
        <dbReference type="EMBL" id="KRZ06888.1"/>
    </source>
</evidence>
<protein>
    <submittedName>
        <fullName evidence="1">Uncharacterized protein</fullName>
    </submittedName>
</protein>
<dbReference type="AlphaFoldDB" id="A0A0V1H7W9"/>
<keyword evidence="2" id="KW-1185">Reference proteome</keyword>
<reference evidence="1 2" key="1">
    <citation type="submission" date="2015-01" db="EMBL/GenBank/DDBJ databases">
        <title>Evolution of Trichinella species and genotypes.</title>
        <authorList>
            <person name="Korhonen P.K."/>
            <person name="Edoardo P."/>
            <person name="Giuseppe L.R."/>
            <person name="Gasser R.B."/>
        </authorList>
    </citation>
    <scope>NUCLEOTIDE SEQUENCE [LARGE SCALE GENOMIC DNA]</scope>
    <source>
        <strain evidence="1">ISS1029</strain>
    </source>
</reference>
<organism evidence="1 2">
    <name type="scientific">Trichinella zimbabwensis</name>
    <dbReference type="NCBI Taxonomy" id="268475"/>
    <lineage>
        <taxon>Eukaryota</taxon>
        <taxon>Metazoa</taxon>
        <taxon>Ecdysozoa</taxon>
        <taxon>Nematoda</taxon>
        <taxon>Enoplea</taxon>
        <taxon>Dorylaimia</taxon>
        <taxon>Trichinellida</taxon>
        <taxon>Trichinellidae</taxon>
        <taxon>Trichinella</taxon>
    </lineage>
</organism>
<name>A0A0V1H7W9_9BILA</name>
<sequence>MVQLGKSIKIFAVIHFLRIRKYFLLKMTFKFCILLVFFSTVSEAQMLGGATHWGEDDPFMTPKAKDALFSWTLKQPSGIYKKLIKFEESSTMGITTFMVVKLQDTNCTVSAERFSSYADIEKHCSGQGEVEDCTIEYKYLDTTTATITCTTGKKEEKETQLEEQSAIPVSDSTDLREENLFVSQQAKDALLKWSLKQSSGVYKKLIKSEKSSAMGVDTSIRVWLQDTDCPILEKKFSSYADIEAQCNGMGQSKDCTIQFKNPDMTKVSLTCVVRKDVRPTQQSDIPVGDSADRRKEDPFVAQQAKDALLKWSLKQSSGVYKKLIKSEKSSTMGADTSIRVWLQDTDCPILAKKFSSYADIEAQCNGMGQSKDCTIQFENPDMAKVTLTCTVRKDVRPTQQSDIPVGDSADRRKEDPFVAQQAKDALLKWSLKQSSGVYKKLIKSEKSSTMGADTSIRVWLQDTDCPILAKKFSSYADIEAQCNGMGQSKDCTIQFENPDMAKVTLTCTVRKDVRPILLQNSQKLDGRSAY</sequence>
<dbReference type="OrthoDB" id="5919314at2759"/>
<accession>A0A0V1H7W9</accession>
<dbReference type="Proteomes" id="UP000055024">
    <property type="component" value="Unassembled WGS sequence"/>
</dbReference>
<gene>
    <name evidence="1" type="ORF">T11_9795</name>
</gene>